<organism evidence="1 2">
    <name type="scientific">Owenia fusiformis</name>
    <name type="common">Polychaete worm</name>
    <dbReference type="NCBI Taxonomy" id="6347"/>
    <lineage>
        <taxon>Eukaryota</taxon>
        <taxon>Metazoa</taxon>
        <taxon>Spiralia</taxon>
        <taxon>Lophotrochozoa</taxon>
        <taxon>Annelida</taxon>
        <taxon>Polychaeta</taxon>
        <taxon>Sedentaria</taxon>
        <taxon>Canalipalpata</taxon>
        <taxon>Sabellida</taxon>
        <taxon>Oweniida</taxon>
        <taxon>Oweniidae</taxon>
        <taxon>Owenia</taxon>
    </lineage>
</organism>
<name>A0A8S4Q5E1_OWEFU</name>
<reference evidence="1" key="1">
    <citation type="submission" date="2022-03" db="EMBL/GenBank/DDBJ databases">
        <authorList>
            <person name="Martin C."/>
        </authorList>
    </citation>
    <scope>NUCLEOTIDE SEQUENCE</scope>
</reference>
<evidence type="ECO:0000313" key="1">
    <source>
        <dbReference type="EMBL" id="CAH1801447.1"/>
    </source>
</evidence>
<protein>
    <submittedName>
        <fullName evidence="1">Uncharacterized protein</fullName>
    </submittedName>
</protein>
<dbReference type="AlphaFoldDB" id="A0A8S4Q5E1"/>
<gene>
    <name evidence="1" type="ORF">OFUS_LOCUS25236</name>
</gene>
<proteinExistence type="predicted"/>
<sequence length="136" mass="15464">LCKIRLKTNNFRLLKYLKAKQIRDQIERRKPLYKDIADLDVQSETSNIMSVFRIVLLGCVLGACTVTALDVAVRGACVTKYGTFELAVGKALEYLDRHNIICAEADGFLVSWKLETTVMRSSFKRVSWKCCKIDIV</sequence>
<accession>A0A8S4Q5E1</accession>
<dbReference type="Proteomes" id="UP000749559">
    <property type="component" value="Unassembled WGS sequence"/>
</dbReference>
<dbReference type="EMBL" id="CAIIXF020000012">
    <property type="protein sequence ID" value="CAH1801447.1"/>
    <property type="molecule type" value="Genomic_DNA"/>
</dbReference>
<keyword evidence="2" id="KW-1185">Reference proteome</keyword>
<comment type="caution">
    <text evidence="1">The sequence shown here is derived from an EMBL/GenBank/DDBJ whole genome shotgun (WGS) entry which is preliminary data.</text>
</comment>
<evidence type="ECO:0000313" key="2">
    <source>
        <dbReference type="Proteomes" id="UP000749559"/>
    </source>
</evidence>
<feature type="non-terminal residue" evidence="1">
    <location>
        <position position="136"/>
    </location>
</feature>